<evidence type="ECO:0000313" key="3">
    <source>
        <dbReference type="Proteomes" id="UP000041314"/>
    </source>
</evidence>
<name>A0A655BP85_SALET</name>
<dbReference type="EMBL" id="CQPA01000003">
    <property type="protein sequence ID" value="CNT65946.1"/>
    <property type="molecule type" value="Genomic_DNA"/>
</dbReference>
<gene>
    <name evidence="2" type="ORF">ERS008198_00556</name>
    <name evidence="1" type="ORF">ERS008207_00345</name>
</gene>
<proteinExistence type="predicted"/>
<evidence type="ECO:0000313" key="4">
    <source>
        <dbReference type="Proteomes" id="UP000042394"/>
    </source>
</evidence>
<dbReference type="Proteomes" id="UP000042394">
    <property type="component" value="Unassembled WGS sequence"/>
</dbReference>
<accession>A0A655BP85</accession>
<protein>
    <submittedName>
        <fullName evidence="2">Uncharacterized protein</fullName>
    </submittedName>
</protein>
<organism evidence="2 3">
    <name type="scientific">Salmonella enterica subsp. enterica serovar Bovismorbificans</name>
    <dbReference type="NCBI Taxonomy" id="58097"/>
    <lineage>
        <taxon>Bacteria</taxon>
        <taxon>Pseudomonadati</taxon>
        <taxon>Pseudomonadota</taxon>
        <taxon>Gammaproteobacteria</taxon>
        <taxon>Enterobacterales</taxon>
        <taxon>Enterobacteriaceae</taxon>
        <taxon>Salmonella</taxon>
    </lineage>
</organism>
<reference evidence="3 4" key="1">
    <citation type="submission" date="2015-03" db="EMBL/GenBank/DDBJ databases">
        <authorList>
            <consortium name="Pathogen Informatics"/>
        </authorList>
    </citation>
    <scope>NUCLEOTIDE SEQUENCE [LARGE SCALE GENOMIC DNA]</scope>
    <source>
        <strain evidence="2 3">A1104</strain>
        <strain evidence="1 4">D4891</strain>
    </source>
</reference>
<evidence type="ECO:0000313" key="1">
    <source>
        <dbReference type="EMBL" id="CNT62324.1"/>
    </source>
</evidence>
<sequence>MPRQILDFELQDIGHYRPFDPYRVVLFRLRAVIRHMFGGVVNAADKGNTIINHHNFAVHSAEDIGSQPQ</sequence>
<dbReference type="Proteomes" id="UP000041314">
    <property type="component" value="Unassembled WGS sequence"/>
</dbReference>
<dbReference type="EMBL" id="CQPD01000002">
    <property type="protein sequence ID" value="CNT62324.1"/>
    <property type="molecule type" value="Genomic_DNA"/>
</dbReference>
<dbReference type="AlphaFoldDB" id="A0A655BP85"/>
<evidence type="ECO:0000313" key="2">
    <source>
        <dbReference type="EMBL" id="CNT65946.1"/>
    </source>
</evidence>